<reference evidence="2" key="1">
    <citation type="submission" date="2019-08" db="EMBL/GenBank/DDBJ databases">
        <authorList>
            <person name="Kucharzyk K."/>
            <person name="Murdoch R.W."/>
            <person name="Higgins S."/>
            <person name="Loffler F."/>
        </authorList>
    </citation>
    <scope>NUCLEOTIDE SEQUENCE</scope>
</reference>
<organism evidence="2">
    <name type="scientific">bioreactor metagenome</name>
    <dbReference type="NCBI Taxonomy" id="1076179"/>
    <lineage>
        <taxon>unclassified sequences</taxon>
        <taxon>metagenomes</taxon>
        <taxon>ecological metagenomes</taxon>
    </lineage>
</organism>
<evidence type="ECO:0000256" key="1">
    <source>
        <dbReference type="SAM" id="MobiDB-lite"/>
    </source>
</evidence>
<accession>A0A645FXE8</accession>
<proteinExistence type="predicted"/>
<comment type="caution">
    <text evidence="2">The sequence shown here is derived from an EMBL/GenBank/DDBJ whole genome shotgun (WGS) entry which is preliminary data.</text>
</comment>
<gene>
    <name evidence="2" type="ORF">SDC9_166574</name>
</gene>
<dbReference type="AlphaFoldDB" id="A0A645FXE8"/>
<feature type="region of interest" description="Disordered" evidence="1">
    <location>
        <begin position="21"/>
        <end position="46"/>
    </location>
</feature>
<feature type="compositionally biased region" description="Polar residues" evidence="1">
    <location>
        <begin position="21"/>
        <end position="33"/>
    </location>
</feature>
<dbReference type="EMBL" id="VSSQ01066721">
    <property type="protein sequence ID" value="MPN19208.1"/>
    <property type="molecule type" value="Genomic_DNA"/>
</dbReference>
<name>A0A645FXE8_9ZZZZ</name>
<evidence type="ECO:0000313" key="2">
    <source>
        <dbReference type="EMBL" id="MPN19208.1"/>
    </source>
</evidence>
<protein>
    <submittedName>
        <fullName evidence="2">Uncharacterized protein</fullName>
    </submittedName>
</protein>
<sequence>MGASMLSGPCCNTSRIRQCKRSSSGAQRDSSAGNAGELKGAPSRTCAPGCQPARSRTAATALALSSCAAVDAAGCSQAACMACKPGLAAVSTCAVSTAGTASLSAPTRLDCCSAAHKLALLIASLLGSARWGTRPGCEHRAARR</sequence>